<proteinExistence type="predicted"/>
<dbReference type="GO" id="GO:0005524">
    <property type="term" value="F:ATP binding"/>
    <property type="evidence" value="ECO:0007669"/>
    <property type="project" value="InterPro"/>
</dbReference>
<dbReference type="GO" id="GO:0004672">
    <property type="term" value="F:protein kinase activity"/>
    <property type="evidence" value="ECO:0007669"/>
    <property type="project" value="InterPro"/>
</dbReference>
<dbReference type="KEGG" id="sla:SERLADRAFT_447675"/>
<dbReference type="PROSITE" id="PS50011">
    <property type="entry name" value="PROTEIN_KINASE_DOM"/>
    <property type="match status" value="1"/>
</dbReference>
<reference evidence="2" key="1">
    <citation type="submission" date="2011-04" db="EMBL/GenBank/DDBJ databases">
        <title>Evolution of plant cell wall degrading machinery underlies the functional diversity of forest fungi.</title>
        <authorList>
            <consortium name="US DOE Joint Genome Institute (JGI-PGF)"/>
            <person name="Eastwood D.C."/>
            <person name="Floudas D."/>
            <person name="Binder M."/>
            <person name="Majcherczyk A."/>
            <person name="Schneider P."/>
            <person name="Aerts A."/>
            <person name="Asiegbu F.O."/>
            <person name="Baker S.E."/>
            <person name="Barry K."/>
            <person name="Bendiksby M."/>
            <person name="Blumentritt M."/>
            <person name="Coutinho P.M."/>
            <person name="Cullen D."/>
            <person name="Cullen D."/>
            <person name="Gathman A."/>
            <person name="Goodell B."/>
            <person name="Henrissat B."/>
            <person name="Ihrmark K."/>
            <person name="Kauserud H."/>
            <person name="Kohler A."/>
            <person name="LaButti K."/>
            <person name="Lapidus A."/>
            <person name="Lavin J.L."/>
            <person name="Lee Y.-H."/>
            <person name="Lindquist E."/>
            <person name="Lilly W."/>
            <person name="Lucas S."/>
            <person name="Morin E."/>
            <person name="Murat C."/>
            <person name="Oguiza J.A."/>
            <person name="Park J."/>
            <person name="Pisabarro A.G."/>
            <person name="Riley R."/>
            <person name="Rosling A."/>
            <person name="Salamov A."/>
            <person name="Schmidt O."/>
            <person name="Schmutz J."/>
            <person name="Skrede I."/>
            <person name="Stenlid J."/>
            <person name="Wiebenga A."/>
            <person name="Xie X."/>
            <person name="Kues U."/>
            <person name="Hibbett D.S."/>
            <person name="Hoffmeister D."/>
            <person name="Hogberg N."/>
            <person name="Martin F."/>
            <person name="Grigoriev I.V."/>
            <person name="Watkinson S.C."/>
        </authorList>
    </citation>
    <scope>NUCLEOTIDE SEQUENCE</scope>
    <source>
        <strain evidence="2">S7.9</strain>
    </source>
</reference>
<organism>
    <name type="scientific">Serpula lacrymans var. lacrymans (strain S7.9)</name>
    <name type="common">Dry rot fungus</name>
    <dbReference type="NCBI Taxonomy" id="578457"/>
    <lineage>
        <taxon>Eukaryota</taxon>
        <taxon>Fungi</taxon>
        <taxon>Dikarya</taxon>
        <taxon>Basidiomycota</taxon>
        <taxon>Agaricomycotina</taxon>
        <taxon>Agaricomycetes</taxon>
        <taxon>Agaricomycetidae</taxon>
        <taxon>Boletales</taxon>
        <taxon>Coniophorineae</taxon>
        <taxon>Serpulaceae</taxon>
        <taxon>Serpula</taxon>
    </lineage>
</organism>
<dbReference type="InterPro" id="IPR000719">
    <property type="entry name" value="Prot_kinase_dom"/>
</dbReference>
<dbReference type="GeneID" id="18816398"/>
<accession>F8NSM6</accession>
<evidence type="ECO:0000259" key="1">
    <source>
        <dbReference type="PROSITE" id="PS50011"/>
    </source>
</evidence>
<evidence type="ECO:0000313" key="2">
    <source>
        <dbReference type="EMBL" id="EGO26481.1"/>
    </source>
</evidence>
<dbReference type="PANTHER" id="PTHR38248">
    <property type="entry name" value="FUNK1 6"/>
    <property type="match status" value="1"/>
</dbReference>
<name>F8NSM6_SERL9</name>
<dbReference type="HOGENOM" id="CLU_011584_3_1_1"/>
<dbReference type="RefSeq" id="XP_007316654.1">
    <property type="nucleotide sequence ID" value="XM_007316592.1"/>
</dbReference>
<dbReference type="Gene3D" id="1.10.510.10">
    <property type="entry name" value="Transferase(Phosphotransferase) domain 1"/>
    <property type="match status" value="1"/>
</dbReference>
<feature type="non-terminal residue" evidence="2">
    <location>
        <position position="442"/>
    </location>
</feature>
<dbReference type="Proteomes" id="UP000008064">
    <property type="component" value="Unassembled WGS sequence"/>
</dbReference>
<dbReference type="Pfam" id="PF17667">
    <property type="entry name" value="Pkinase_fungal"/>
    <property type="match status" value="1"/>
</dbReference>
<dbReference type="PANTHER" id="PTHR38248:SF2">
    <property type="entry name" value="FUNK1 11"/>
    <property type="match status" value="1"/>
</dbReference>
<dbReference type="AlphaFoldDB" id="F8NSM6"/>
<sequence>MPLTEVIMQICECSGLCKTRKRTTYMDNPNSIPESVRSNSTRPDGYFVLYDSNKPPVHKGSNKNPAISWDDIAVATEFKKKAGDDDIDDNVRKIVWSLHHILRSDPCRRFAFGITVEANQMRFWFANRSTVFTTKPFDFIGEHEFLIQCVLSFTYAERADLGWDPTIKCVNVDGKICYDITVHSPRADGQAPAIYRTEEILSDFGADALRGRGTRVFKARRFNIQSGEVEGKPVAIKDAWVDEDRDREGDIRKTFEAEADDDDKSEIRKYFLTVLDHGDVIIDGHVDHTRDLHLRNANIPSDSRFRLQRKKLPADPVSSTGSAPSLGIPGQTRAAHTGHYQYSFKVHYRIVFEEVVEPIYTLKYLADVLRIIIHGTTSLQLLHKYGWVHRDVSTGNLLVYEGNGKMGDLEFTKKSDQESNHEIRTGTLNFMAVEVETQEYIF</sequence>
<dbReference type="OrthoDB" id="3260094at2759"/>
<gene>
    <name evidence="2" type="ORF">SERLADRAFT_447675</name>
</gene>
<protein>
    <recommendedName>
        <fullName evidence="1">Protein kinase domain-containing protein</fullName>
    </recommendedName>
</protein>
<dbReference type="InterPro" id="IPR040976">
    <property type="entry name" value="Pkinase_fungal"/>
</dbReference>
<dbReference type="SUPFAM" id="SSF56112">
    <property type="entry name" value="Protein kinase-like (PK-like)"/>
    <property type="match status" value="1"/>
</dbReference>
<dbReference type="EMBL" id="GL945432">
    <property type="protein sequence ID" value="EGO26481.1"/>
    <property type="molecule type" value="Genomic_DNA"/>
</dbReference>
<feature type="domain" description="Protein kinase" evidence="1">
    <location>
        <begin position="202"/>
        <end position="442"/>
    </location>
</feature>
<dbReference type="InterPro" id="IPR011009">
    <property type="entry name" value="Kinase-like_dom_sf"/>
</dbReference>